<proteinExistence type="predicted"/>
<evidence type="ECO:0000313" key="3">
    <source>
        <dbReference type="Proteomes" id="UP000827092"/>
    </source>
</evidence>
<feature type="compositionally biased region" description="Basic and acidic residues" evidence="1">
    <location>
        <begin position="51"/>
        <end position="63"/>
    </location>
</feature>
<dbReference type="EMBL" id="JAFNEN010000325">
    <property type="protein sequence ID" value="KAG8185726.1"/>
    <property type="molecule type" value="Genomic_DNA"/>
</dbReference>
<organism evidence="2 3">
    <name type="scientific">Oedothorax gibbosus</name>
    <dbReference type="NCBI Taxonomy" id="931172"/>
    <lineage>
        <taxon>Eukaryota</taxon>
        <taxon>Metazoa</taxon>
        <taxon>Ecdysozoa</taxon>
        <taxon>Arthropoda</taxon>
        <taxon>Chelicerata</taxon>
        <taxon>Arachnida</taxon>
        <taxon>Araneae</taxon>
        <taxon>Araneomorphae</taxon>
        <taxon>Entelegynae</taxon>
        <taxon>Araneoidea</taxon>
        <taxon>Linyphiidae</taxon>
        <taxon>Erigoninae</taxon>
        <taxon>Oedothorax</taxon>
    </lineage>
</organism>
<protein>
    <submittedName>
        <fullName evidence="2">Uncharacterized protein</fullName>
    </submittedName>
</protein>
<evidence type="ECO:0000256" key="1">
    <source>
        <dbReference type="SAM" id="MobiDB-lite"/>
    </source>
</evidence>
<name>A0AAV6UQ17_9ARAC</name>
<keyword evidence="3" id="KW-1185">Reference proteome</keyword>
<evidence type="ECO:0000313" key="2">
    <source>
        <dbReference type="EMBL" id="KAG8185726.1"/>
    </source>
</evidence>
<reference evidence="2 3" key="1">
    <citation type="journal article" date="2022" name="Nat. Ecol. Evol.">
        <title>A masculinizing supergene underlies an exaggerated male reproductive morph in a spider.</title>
        <authorList>
            <person name="Hendrickx F."/>
            <person name="De Corte Z."/>
            <person name="Sonet G."/>
            <person name="Van Belleghem S.M."/>
            <person name="Kostlbacher S."/>
            <person name="Vangestel C."/>
        </authorList>
    </citation>
    <scope>NUCLEOTIDE SEQUENCE [LARGE SCALE GENOMIC DNA]</scope>
    <source>
        <strain evidence="2">W744_W776</strain>
    </source>
</reference>
<sequence>MPVQSKHQSRPHADMTNKYSYSRHGREVEEGSSNNPFDMLGIIQQRQFDHWTRKRDTEDEEHRKHTGCTNSLTRQRVFGKTSK</sequence>
<dbReference type="Proteomes" id="UP000827092">
    <property type="component" value="Unassembled WGS sequence"/>
</dbReference>
<comment type="caution">
    <text evidence="2">The sequence shown here is derived from an EMBL/GenBank/DDBJ whole genome shotgun (WGS) entry which is preliminary data.</text>
</comment>
<feature type="region of interest" description="Disordered" evidence="1">
    <location>
        <begin position="51"/>
        <end position="83"/>
    </location>
</feature>
<dbReference type="AlphaFoldDB" id="A0AAV6UQ17"/>
<accession>A0AAV6UQ17</accession>
<feature type="region of interest" description="Disordered" evidence="1">
    <location>
        <begin position="1"/>
        <end position="39"/>
    </location>
</feature>
<gene>
    <name evidence="2" type="ORF">JTE90_000714</name>
</gene>